<dbReference type="Proteomes" id="UP000287651">
    <property type="component" value="Unassembled WGS sequence"/>
</dbReference>
<feature type="region of interest" description="Disordered" evidence="1">
    <location>
        <begin position="1"/>
        <end position="46"/>
    </location>
</feature>
<dbReference type="EMBL" id="AMZH03032997">
    <property type="protein sequence ID" value="RRT32239.1"/>
    <property type="molecule type" value="Genomic_DNA"/>
</dbReference>
<protein>
    <submittedName>
        <fullName evidence="2">Uncharacterized protein</fullName>
    </submittedName>
</protein>
<gene>
    <name evidence="2" type="ORF">B296_00055097</name>
</gene>
<evidence type="ECO:0000313" key="2">
    <source>
        <dbReference type="EMBL" id="RRT32239.1"/>
    </source>
</evidence>
<proteinExistence type="predicted"/>
<comment type="caution">
    <text evidence="2">The sequence shown here is derived from an EMBL/GenBank/DDBJ whole genome shotgun (WGS) entry which is preliminary data.</text>
</comment>
<name>A0A426WYC7_ENSVE</name>
<dbReference type="AlphaFoldDB" id="A0A426WYC7"/>
<reference evidence="2 3" key="1">
    <citation type="journal article" date="2014" name="Agronomy (Basel)">
        <title>A Draft Genome Sequence for Ensete ventricosum, the Drought-Tolerant Tree Against Hunger.</title>
        <authorList>
            <person name="Harrison J."/>
            <person name="Moore K.A."/>
            <person name="Paszkiewicz K."/>
            <person name="Jones T."/>
            <person name="Grant M."/>
            <person name="Ambacheew D."/>
            <person name="Muzemil S."/>
            <person name="Studholme D.J."/>
        </authorList>
    </citation>
    <scope>NUCLEOTIDE SEQUENCE [LARGE SCALE GENOMIC DNA]</scope>
</reference>
<accession>A0A426WYC7</accession>
<evidence type="ECO:0000256" key="1">
    <source>
        <dbReference type="SAM" id="MobiDB-lite"/>
    </source>
</evidence>
<evidence type="ECO:0000313" key="3">
    <source>
        <dbReference type="Proteomes" id="UP000287651"/>
    </source>
</evidence>
<organism evidence="2 3">
    <name type="scientific">Ensete ventricosum</name>
    <name type="common">Abyssinian banana</name>
    <name type="synonym">Musa ensete</name>
    <dbReference type="NCBI Taxonomy" id="4639"/>
    <lineage>
        <taxon>Eukaryota</taxon>
        <taxon>Viridiplantae</taxon>
        <taxon>Streptophyta</taxon>
        <taxon>Embryophyta</taxon>
        <taxon>Tracheophyta</taxon>
        <taxon>Spermatophyta</taxon>
        <taxon>Magnoliopsida</taxon>
        <taxon>Liliopsida</taxon>
        <taxon>Zingiberales</taxon>
        <taxon>Musaceae</taxon>
        <taxon>Ensete</taxon>
    </lineage>
</organism>
<sequence>MRGEENKTSSHCAGRRKRSDIAAAIKKEKSEGRRRRGPAPSSFLPTHLLPATLSPVPLPSHCRSPCRTSLPFSLPGHHLLSSSTVGSPTPATVATGQPSVALLCRSPRRTLLPRYCQSPASLLSSPRKLPLPSLLLPSRVLLYRTPRCYLPPVPPCHCRRPACGIAQPAVARPSPLPPLPQRCRAQQRCCCCLPATLSRCLRRTVAPLLPPDLPAASHLVACVAAQPRRQRPTPYRLALLPSLSQQLSAPAILNHRLLSSSSRAHRRRCRRPPPTPPPLLKCCLPLS</sequence>